<proteinExistence type="predicted"/>
<gene>
    <name evidence="3" type="primary">LOC115756934</name>
</gene>
<reference evidence="3" key="2">
    <citation type="submission" date="2025-08" db="UniProtKB">
        <authorList>
            <consortium name="RefSeq"/>
        </authorList>
    </citation>
    <scope>IDENTIFICATION</scope>
    <source>
        <tissue evidence="3">Leaf</tissue>
    </source>
</reference>
<dbReference type="GeneID" id="115756934"/>
<sequence length="309" mass="33946">MGRKPKVAKVEEKPQLLGSRIVPERKEELPPEGAKSPPNGLQMQPANPNPSLEKVEPMAQSADPSLEKTTKPKRKASASLSTNKKSREEYGSVRRSGRLQNAVVPARIKDIGPVFQDITANDSENEDEPPLPEEGPLQKLSLSEMSLETKVNYLFKQLELPARFMEPSNSKVAGEFLPSGSASNADLKYKILHMDCDKKIEALQHENHVLTVKLENAVGKLEMYEQGNHIFSEVLDKLKQMVVLFNWTKPAETAAHGKQTARDGSFSPGAVGNASSPKRKACDGSFSPDAVGNAAYPKRKRPVDEAQKN</sequence>
<protein>
    <submittedName>
        <fullName evidence="3">Uncharacterized protein LOC115756934</fullName>
    </submittedName>
</protein>
<dbReference type="PANTHER" id="PTHR38936:SF1">
    <property type="entry name" value="DUF641 DOMAIN-CONTAINING PROTEIN"/>
    <property type="match status" value="1"/>
</dbReference>
<keyword evidence="2" id="KW-1185">Reference proteome</keyword>
<feature type="compositionally biased region" description="Polar residues" evidence="1">
    <location>
        <begin position="39"/>
        <end position="50"/>
    </location>
</feature>
<accession>A0A8B8QZZ2</accession>
<feature type="region of interest" description="Disordered" evidence="1">
    <location>
        <begin position="1"/>
        <end position="96"/>
    </location>
</feature>
<dbReference type="OrthoDB" id="1937314at2759"/>
<dbReference type="KEGG" id="rarg:115756934"/>
<evidence type="ECO:0000256" key="1">
    <source>
        <dbReference type="SAM" id="MobiDB-lite"/>
    </source>
</evidence>
<dbReference type="RefSeq" id="XP_030552776.1">
    <property type="nucleotide sequence ID" value="XM_030696916.2"/>
</dbReference>
<dbReference type="AlphaFoldDB" id="A0A8B8QZZ2"/>
<organism evidence="2 3">
    <name type="scientific">Rhodamnia argentea</name>
    <dbReference type="NCBI Taxonomy" id="178133"/>
    <lineage>
        <taxon>Eukaryota</taxon>
        <taxon>Viridiplantae</taxon>
        <taxon>Streptophyta</taxon>
        <taxon>Embryophyta</taxon>
        <taxon>Tracheophyta</taxon>
        <taxon>Spermatophyta</taxon>
        <taxon>Magnoliopsida</taxon>
        <taxon>eudicotyledons</taxon>
        <taxon>Gunneridae</taxon>
        <taxon>Pentapetalae</taxon>
        <taxon>rosids</taxon>
        <taxon>malvids</taxon>
        <taxon>Myrtales</taxon>
        <taxon>Myrtaceae</taxon>
        <taxon>Myrtoideae</taxon>
        <taxon>Myrteae</taxon>
        <taxon>Australasian group</taxon>
        <taxon>Rhodamnia</taxon>
    </lineage>
</organism>
<name>A0A8B8QZZ2_9MYRT</name>
<evidence type="ECO:0000313" key="2">
    <source>
        <dbReference type="Proteomes" id="UP000827889"/>
    </source>
</evidence>
<dbReference type="Proteomes" id="UP000827889">
    <property type="component" value="Chromosome 1"/>
</dbReference>
<evidence type="ECO:0000313" key="3">
    <source>
        <dbReference type="RefSeq" id="XP_030552776.1"/>
    </source>
</evidence>
<reference evidence="2" key="1">
    <citation type="submission" date="2025-05" db="UniProtKB">
        <authorList>
            <consortium name="RefSeq"/>
        </authorList>
    </citation>
    <scope>NUCLEOTIDE SEQUENCE [LARGE SCALE GENOMIC DNA]</scope>
</reference>
<dbReference type="PANTHER" id="PTHR38936">
    <property type="entry name" value="TITIN-LIKE ISOFORM X2"/>
    <property type="match status" value="1"/>
</dbReference>
<feature type="region of interest" description="Disordered" evidence="1">
    <location>
        <begin position="254"/>
        <end position="309"/>
    </location>
</feature>